<accession>A0A9E7V602</accession>
<dbReference type="PROSITE" id="PS50525">
    <property type="entry name" value="RDRP_SSRNA_NEG_SEG"/>
    <property type="match status" value="1"/>
</dbReference>
<dbReference type="EMBL" id="OK625295">
    <property type="protein sequence ID" value="UYX69296.1"/>
    <property type="molecule type" value="Viral_cRNA"/>
</dbReference>
<keyword evidence="5" id="KW-0548">Nucleotidyltransferase</keyword>
<dbReference type="EC" id="2.7.7.48" evidence="1 8"/>
<dbReference type="GO" id="GO:0000166">
    <property type="term" value="F:nucleotide binding"/>
    <property type="evidence" value="ECO:0007669"/>
    <property type="project" value="UniProtKB-KW"/>
</dbReference>
<evidence type="ECO:0000313" key="10">
    <source>
        <dbReference type="EMBL" id="UYX69296.1"/>
    </source>
</evidence>
<evidence type="ECO:0000256" key="5">
    <source>
        <dbReference type="ARBA" id="ARBA00022695"/>
    </source>
</evidence>
<feature type="domain" description="RdRp catalytic" evidence="9">
    <location>
        <begin position="285"/>
        <end position="460"/>
    </location>
</feature>
<keyword evidence="7" id="KW-0693">Viral RNA replication</keyword>
<evidence type="ECO:0000256" key="1">
    <source>
        <dbReference type="ARBA" id="ARBA00012494"/>
    </source>
</evidence>
<evidence type="ECO:0000256" key="7">
    <source>
        <dbReference type="ARBA" id="ARBA00022953"/>
    </source>
</evidence>
<dbReference type="GO" id="GO:0003723">
    <property type="term" value="F:RNA binding"/>
    <property type="evidence" value="ECO:0007669"/>
    <property type="project" value="InterPro"/>
</dbReference>
<proteinExistence type="predicted"/>
<evidence type="ECO:0000256" key="3">
    <source>
        <dbReference type="ARBA" id="ARBA00022484"/>
    </source>
</evidence>
<protein>
    <recommendedName>
        <fullName evidence="2 8">RNA-directed RNA polymerase catalytic subunit</fullName>
        <ecNumber evidence="1 8">2.7.7.48</ecNumber>
    </recommendedName>
</protein>
<keyword evidence="3 8" id="KW-0696">RNA-directed RNA polymerase</keyword>
<dbReference type="InterPro" id="IPR001407">
    <property type="entry name" value="RNA_pol_PB1_influenza"/>
</dbReference>
<organism evidence="10">
    <name type="scientific">Tiliqua thogotovirus</name>
    <dbReference type="NCBI Taxonomy" id="2992311"/>
    <lineage>
        <taxon>Viruses</taxon>
        <taxon>Riboviria</taxon>
        <taxon>Orthornavirae</taxon>
        <taxon>Negarnaviricota</taxon>
        <taxon>Polyploviricotina</taxon>
        <taxon>Insthoviricetes</taxon>
        <taxon>Articulavirales</taxon>
        <taxon>Orthomyxoviridae</taxon>
        <taxon>Thogotovirus</taxon>
    </lineage>
</organism>
<comment type="catalytic activity">
    <reaction evidence="8">
        <text>RNA(n) + a ribonucleoside 5'-triphosphate = RNA(n+1) + diphosphate</text>
        <dbReference type="Rhea" id="RHEA:21248"/>
        <dbReference type="Rhea" id="RHEA-COMP:14527"/>
        <dbReference type="Rhea" id="RHEA-COMP:17342"/>
        <dbReference type="ChEBI" id="CHEBI:33019"/>
        <dbReference type="ChEBI" id="CHEBI:61557"/>
        <dbReference type="ChEBI" id="CHEBI:140395"/>
        <dbReference type="EC" id="2.7.7.48"/>
    </reaction>
</comment>
<sequence>MNIFTPLTELSPTQTQELLYAYSGPAPVAYGTRTRAVLENIERPLKYYYKTPNVTEAINVKTARKPIEEINIEGPSSGYHEESLFRMAINFHKNHPLAFEKLKYWIMYTLPRMHYSELSKGRQTYSFIHGRNLPAPLALEETVEFLESNLRRKIGATLLSYNQAVMDVLELETTECIIEESINPENQEYMEEYDSDGEPTLRLENKTKRRRVTFTREELWKHMRWLNTMWKHLERGRLNRRTIATPGMLLRGFVKVVEEAASVLLENVPTSGVPVGGEEKLAKLSSKQTSSKAVTGELSGDQEKFNECLDPDAMRTMWTIFLQEASCQEWVQQLFNIPFMVFKSKIADMGEGLSYSSGELKKNFKLGTHKSEFDSLVPNIVDNGISCRMGMFMGMFNLSSTLLALIAVERPELTGNHIESSDDFIHFFNADSHDQLFKEAETLRLSLKLVGINMSPSKCVLIVPAGIGEFNSKFHHKDFVGNVATELPALCPNGSNPMTDLAMGLNVIKHSVNTGQMNIGSGDLSLRLFTKAYRYSYMVEGITRRTKFMEENKIIPVLTNQGAPTVHSISTLHLDEIALRYRLGKIDPPTLRRIMNPENPITSRNESQVFFRIENKMPQVMEDTSTSSCFKYTFCRNRTVVNKPHRALLLKEERYQKVTKLVKDCVPEVLVAEANGPGNVGDCLKSRILLMIEQSDLDESRKQSLKRSLPQD</sequence>
<evidence type="ECO:0000256" key="6">
    <source>
        <dbReference type="ARBA" id="ARBA00022741"/>
    </source>
</evidence>
<evidence type="ECO:0000256" key="4">
    <source>
        <dbReference type="ARBA" id="ARBA00022679"/>
    </source>
</evidence>
<reference evidence="10" key="1">
    <citation type="submission" date="2021-10" db="EMBL/GenBank/DDBJ databases">
        <title>Isolation and characterization of a novel orthomyxovirus from a Bothriocroton hydrosauri tick removed from a blotched blue-tongued skink (Tiliqua nigrolutea) in Tasmania, Australia.</title>
        <authorList>
            <person name="Hill G."/>
            <person name="Selleck P."/>
            <person name="Tachedjian M."/>
            <person name="Crameri S."/>
            <person name="Marsh G.A."/>
            <person name="Graves S."/>
            <person name="Stenos J."/>
        </authorList>
    </citation>
    <scope>NUCLEOTIDE SEQUENCE</scope>
    <source>
        <strain evidence="10">TT1</strain>
    </source>
</reference>
<evidence type="ECO:0000256" key="2">
    <source>
        <dbReference type="ARBA" id="ARBA00020035"/>
    </source>
</evidence>
<dbReference type="GO" id="GO:0003968">
    <property type="term" value="F:RNA-directed RNA polymerase activity"/>
    <property type="evidence" value="ECO:0007669"/>
    <property type="project" value="UniProtKB-KW"/>
</dbReference>
<name>A0A9E7V602_9ORTO</name>
<dbReference type="Pfam" id="PF00602">
    <property type="entry name" value="Flu_PB1"/>
    <property type="match status" value="1"/>
</dbReference>
<evidence type="ECO:0000256" key="8">
    <source>
        <dbReference type="RuleBase" id="RU004330"/>
    </source>
</evidence>
<keyword evidence="6" id="KW-0547">Nucleotide-binding</keyword>
<dbReference type="InterPro" id="IPR007099">
    <property type="entry name" value="RNA-dir_pol_NSvirus"/>
</dbReference>
<keyword evidence="4" id="KW-0808">Transferase</keyword>
<evidence type="ECO:0000259" key="9">
    <source>
        <dbReference type="PROSITE" id="PS50525"/>
    </source>
</evidence>
<dbReference type="GO" id="GO:0039694">
    <property type="term" value="P:viral RNA genome replication"/>
    <property type="evidence" value="ECO:0007669"/>
    <property type="project" value="InterPro"/>
</dbReference>